<dbReference type="Pfam" id="PF00580">
    <property type="entry name" value="UvrD-helicase"/>
    <property type="match status" value="1"/>
</dbReference>
<evidence type="ECO:0000256" key="6">
    <source>
        <dbReference type="ARBA" id="ARBA00022839"/>
    </source>
</evidence>
<dbReference type="Gene3D" id="3.40.50.300">
    <property type="entry name" value="P-loop containing nucleotide triphosphate hydrolases"/>
    <property type="match status" value="3"/>
</dbReference>
<keyword evidence="3" id="KW-0227">DNA damage</keyword>
<evidence type="ECO:0000256" key="13">
    <source>
        <dbReference type="ARBA" id="ARBA00048988"/>
    </source>
</evidence>
<feature type="binding site" evidence="14">
    <location>
        <begin position="36"/>
        <end position="43"/>
    </location>
    <ligand>
        <name>ATP</name>
        <dbReference type="ChEBI" id="CHEBI:30616"/>
    </ligand>
</feature>
<dbReference type="InterPro" id="IPR011604">
    <property type="entry name" value="PDDEXK-like_dom_sf"/>
</dbReference>
<evidence type="ECO:0000256" key="12">
    <source>
        <dbReference type="ARBA" id="ARBA00034808"/>
    </source>
</evidence>
<evidence type="ECO:0000259" key="15">
    <source>
        <dbReference type="PROSITE" id="PS51198"/>
    </source>
</evidence>
<evidence type="ECO:0000256" key="4">
    <source>
        <dbReference type="ARBA" id="ARBA00022801"/>
    </source>
</evidence>
<keyword evidence="10" id="KW-0413">Isomerase</keyword>
<keyword evidence="8" id="KW-0238">DNA-binding</keyword>
<evidence type="ECO:0000256" key="3">
    <source>
        <dbReference type="ARBA" id="ARBA00022763"/>
    </source>
</evidence>
<dbReference type="PANTHER" id="PTHR11070">
    <property type="entry name" value="UVRD / RECB / PCRA DNA HELICASE FAMILY MEMBER"/>
    <property type="match status" value="1"/>
</dbReference>
<dbReference type="InterPro" id="IPR011335">
    <property type="entry name" value="Restrct_endonuc-II-like"/>
</dbReference>
<dbReference type="GO" id="GO:0005829">
    <property type="term" value="C:cytosol"/>
    <property type="evidence" value="ECO:0007669"/>
    <property type="project" value="TreeGrafter"/>
</dbReference>
<dbReference type="InterPro" id="IPR014016">
    <property type="entry name" value="UvrD-like_ATP-bd"/>
</dbReference>
<feature type="domain" description="UvrD-like helicase C-terminal" evidence="16">
    <location>
        <begin position="481"/>
        <end position="769"/>
    </location>
</feature>
<dbReference type="InterPro" id="IPR014017">
    <property type="entry name" value="DNA_helicase_UvrD-like_C"/>
</dbReference>
<evidence type="ECO:0000313" key="18">
    <source>
        <dbReference type="Proteomes" id="UP000326852"/>
    </source>
</evidence>
<sequence length="1107" mass="119830">MSQPKTSPFPAQPNLKDADDRHVIGDALDTTVFVEAGAGSGKTHALVGRIAALVDGGVDVGAIAAITFTEKAAGELRDRLRGELAKSYGLDDLRTERRNTALDRLDAAPIGTIHSFAARLIGEYPIEAGVPPLITVVDELRAEIAFEHRWEEARQALFTDQAADAALRVLLAVGVTLDQLRSVAAALDGNWDRLRTHPPLRQSVPVLDVGPLLRAADLVLERKAVCTDPTDKLLACFPLVQEWRDELEEVRGSGDFGRIIDVLNALPSTGYARKGSKKNWGGDVKSVQQQFQLLVEERDGLIARQVSPAVNTVSAVLADVLLAAAKVRQRSGELEYHDLLVHARDLLVGDTEAHAPARLPLHRRYTHLMLDEFQDTDPVQAEIAVRLAADTSCGPDGWEDLPVAPGRLFMVGDPKQSIYRFRRADIATFLAARARAVSDPGSEVATLQTNFRSGTALLDWINAVFNHLIVGNGTIQPPYDPLVPDPARPAWNDDDGPAVVVLGRNGATPDENGKVTAASRSRQEAADIAAAIRLATGTGGAPAWQHQAGKKEGFARRPLQLQDVCILLPTRTALPYVEDALDAAGIEYRAEASSLVYATQEVTDLLLALRTLANTADQAALVLALRSALFACGDDDLFRWKQAGGAWNLHAPAPEGQENSPVRVGLAYLSGLHRELPLLSPAELIERIAADRRVLEAATDTPRYRDVWRRIRFVTDQARAWTEATHGGLRDYLVWTAVQQEENARVKEAMVPETDMQAVRIMTIHASKGLEFPMVILAGAGSAPKHSPEPALWDEAGNVFIRFRKGVSTNGYAEAADVEKTFTEAERRRLLYVACTRAESHLVVSHYSGSSSSLSALLGSVDDVELAPDLELPEDFLPLHKDRSTALPVPGWEDWLASSAGWAAESARVSRTSVTALAKGGGNGVTTDYGTADVFHAPAGIEEVLPRFAGKPEEHGTVFGTSLHRLLELTDLELSPSLPVLAADVAASAGLRNAADLEASARSALESAPVRRAAEHEHWLELPIVVPESGHTVEGIIDLMYREDDGSLVVADFKTDISVSEDQLAAYWRQLGTYAKMIGRITGEDVSELVLIFCRASGAEVLRRTRG</sequence>
<dbReference type="InterPro" id="IPR038726">
    <property type="entry name" value="PDDEXK_AddAB-type"/>
</dbReference>
<dbReference type="GO" id="GO:0000725">
    <property type="term" value="P:recombinational repair"/>
    <property type="evidence" value="ECO:0007669"/>
    <property type="project" value="TreeGrafter"/>
</dbReference>
<evidence type="ECO:0000256" key="14">
    <source>
        <dbReference type="PROSITE-ProRule" id="PRU00560"/>
    </source>
</evidence>
<dbReference type="Gene3D" id="3.90.320.10">
    <property type="match status" value="1"/>
</dbReference>
<dbReference type="GO" id="GO:0005524">
    <property type="term" value="F:ATP binding"/>
    <property type="evidence" value="ECO:0007669"/>
    <property type="project" value="UniProtKB-UniRule"/>
</dbReference>
<feature type="domain" description="UvrD-like helicase ATP-binding" evidence="15">
    <location>
        <begin position="15"/>
        <end position="454"/>
    </location>
</feature>
<dbReference type="SUPFAM" id="SSF52540">
    <property type="entry name" value="P-loop containing nucleoside triphosphate hydrolases"/>
    <property type="match status" value="1"/>
</dbReference>
<keyword evidence="1" id="KW-0540">Nuclease</keyword>
<dbReference type="PANTHER" id="PTHR11070:SF23">
    <property type="entry name" value="RECBCD ENZYME SUBUNIT RECB"/>
    <property type="match status" value="1"/>
</dbReference>
<dbReference type="PROSITE" id="PS51217">
    <property type="entry name" value="UVRD_HELICASE_CTER"/>
    <property type="match status" value="1"/>
</dbReference>
<comment type="caution">
    <text evidence="17">The sequence shown here is derived from an EMBL/GenBank/DDBJ whole genome shotgun (WGS) entry which is preliminary data.</text>
</comment>
<dbReference type="EMBL" id="VTFX01000005">
    <property type="protein sequence ID" value="KAD3515009.1"/>
    <property type="molecule type" value="Genomic_DNA"/>
</dbReference>
<dbReference type="Gene3D" id="1.10.486.10">
    <property type="entry name" value="PCRA, domain 4"/>
    <property type="match status" value="1"/>
</dbReference>
<name>A0A5N6MFI1_9MICC</name>
<dbReference type="Proteomes" id="UP000326852">
    <property type="component" value="Unassembled WGS sequence"/>
</dbReference>
<keyword evidence="7 14" id="KW-0067">ATP-binding</keyword>
<evidence type="ECO:0000259" key="16">
    <source>
        <dbReference type="PROSITE" id="PS51217"/>
    </source>
</evidence>
<evidence type="ECO:0000256" key="11">
    <source>
        <dbReference type="ARBA" id="ARBA00034617"/>
    </source>
</evidence>
<dbReference type="GO" id="GO:0003677">
    <property type="term" value="F:DNA binding"/>
    <property type="evidence" value="ECO:0007669"/>
    <property type="project" value="UniProtKB-KW"/>
</dbReference>
<dbReference type="GO" id="GO:0004527">
    <property type="term" value="F:exonuclease activity"/>
    <property type="evidence" value="ECO:0007669"/>
    <property type="project" value="UniProtKB-KW"/>
</dbReference>
<dbReference type="InterPro" id="IPR027417">
    <property type="entry name" value="P-loop_NTPase"/>
</dbReference>
<dbReference type="Gene3D" id="3.30.160.800">
    <property type="match status" value="1"/>
</dbReference>
<comment type="catalytic activity">
    <reaction evidence="13">
        <text>ATP + H2O = ADP + phosphate + H(+)</text>
        <dbReference type="Rhea" id="RHEA:13065"/>
        <dbReference type="ChEBI" id="CHEBI:15377"/>
        <dbReference type="ChEBI" id="CHEBI:15378"/>
        <dbReference type="ChEBI" id="CHEBI:30616"/>
        <dbReference type="ChEBI" id="CHEBI:43474"/>
        <dbReference type="ChEBI" id="CHEBI:456216"/>
        <dbReference type="EC" id="5.6.2.4"/>
    </reaction>
</comment>
<proteinExistence type="predicted"/>
<evidence type="ECO:0000256" key="7">
    <source>
        <dbReference type="ARBA" id="ARBA00022840"/>
    </source>
</evidence>
<gene>
    <name evidence="17" type="ORF">GD627_11910</name>
</gene>
<dbReference type="GO" id="GO:0009338">
    <property type="term" value="C:exodeoxyribonuclease V complex"/>
    <property type="evidence" value="ECO:0007669"/>
    <property type="project" value="TreeGrafter"/>
</dbReference>
<keyword evidence="2 14" id="KW-0547">Nucleotide-binding</keyword>
<protein>
    <recommendedName>
        <fullName evidence="12">DNA 3'-5' helicase</fullName>
        <ecNumber evidence="12">5.6.2.4</ecNumber>
    </recommendedName>
</protein>
<evidence type="ECO:0000256" key="1">
    <source>
        <dbReference type="ARBA" id="ARBA00022722"/>
    </source>
</evidence>
<evidence type="ECO:0000256" key="8">
    <source>
        <dbReference type="ARBA" id="ARBA00023125"/>
    </source>
</evidence>
<reference evidence="17 18" key="1">
    <citation type="submission" date="2019-08" db="EMBL/GenBank/DDBJ databases">
        <title>Arthrobacter sp. nov., isolated from plateau pika and Tibetan wild ass.</title>
        <authorList>
            <person name="Ge Y."/>
        </authorList>
    </citation>
    <scope>NUCLEOTIDE SEQUENCE [LARGE SCALE GENOMIC DNA]</scope>
    <source>
        <strain evidence="17 18">785</strain>
    </source>
</reference>
<keyword evidence="9" id="KW-0234">DNA repair</keyword>
<evidence type="ECO:0000256" key="10">
    <source>
        <dbReference type="ARBA" id="ARBA00023235"/>
    </source>
</evidence>
<evidence type="ECO:0000256" key="5">
    <source>
        <dbReference type="ARBA" id="ARBA00022806"/>
    </source>
</evidence>
<dbReference type="EC" id="5.6.2.4" evidence="12"/>
<evidence type="ECO:0000256" key="2">
    <source>
        <dbReference type="ARBA" id="ARBA00022741"/>
    </source>
</evidence>
<evidence type="ECO:0000256" key="9">
    <source>
        <dbReference type="ARBA" id="ARBA00023204"/>
    </source>
</evidence>
<accession>A0A5N6MFI1</accession>
<dbReference type="Pfam" id="PF13361">
    <property type="entry name" value="UvrD_C"/>
    <property type="match status" value="1"/>
</dbReference>
<dbReference type="RefSeq" id="WP_152272685.1">
    <property type="nucleotide sequence ID" value="NZ_VTFX01000005.1"/>
</dbReference>
<dbReference type="GO" id="GO:0043138">
    <property type="term" value="F:3'-5' DNA helicase activity"/>
    <property type="evidence" value="ECO:0007669"/>
    <property type="project" value="UniProtKB-EC"/>
</dbReference>
<organism evidence="17 18">
    <name type="scientific">Arthrobacter yangruifuii</name>
    <dbReference type="NCBI Taxonomy" id="2606616"/>
    <lineage>
        <taxon>Bacteria</taxon>
        <taxon>Bacillati</taxon>
        <taxon>Actinomycetota</taxon>
        <taxon>Actinomycetes</taxon>
        <taxon>Micrococcales</taxon>
        <taxon>Micrococcaceae</taxon>
        <taxon>Arthrobacter</taxon>
    </lineage>
</organism>
<dbReference type="AlphaFoldDB" id="A0A5N6MFI1"/>
<dbReference type="PROSITE" id="PS51198">
    <property type="entry name" value="UVRD_HELICASE_ATP_BIND"/>
    <property type="match status" value="1"/>
</dbReference>
<evidence type="ECO:0000313" key="17">
    <source>
        <dbReference type="EMBL" id="KAD3515009.1"/>
    </source>
</evidence>
<dbReference type="InterPro" id="IPR000212">
    <property type="entry name" value="DNA_helicase_UvrD/REP"/>
</dbReference>
<keyword evidence="4 14" id="KW-0378">Hydrolase</keyword>
<keyword evidence="6" id="KW-0269">Exonuclease</keyword>
<comment type="catalytic activity">
    <reaction evidence="11">
        <text>Couples ATP hydrolysis with the unwinding of duplex DNA by translocating in the 3'-5' direction.</text>
        <dbReference type="EC" id="5.6.2.4"/>
    </reaction>
</comment>
<keyword evidence="18" id="KW-1185">Reference proteome</keyword>
<dbReference type="Pfam" id="PF12705">
    <property type="entry name" value="PDDEXK_1"/>
    <property type="match status" value="1"/>
</dbReference>
<dbReference type="SUPFAM" id="SSF52980">
    <property type="entry name" value="Restriction endonuclease-like"/>
    <property type="match status" value="1"/>
</dbReference>
<keyword evidence="5 14" id="KW-0347">Helicase</keyword>